<reference evidence="1" key="1">
    <citation type="submission" date="2023-11" db="EMBL/GenBank/DDBJ databases">
        <title>Genome assemblies of two species of porcelain crab, Petrolisthes cinctipes and Petrolisthes manimaculis (Anomura: Porcellanidae).</title>
        <authorList>
            <person name="Angst P."/>
        </authorList>
    </citation>
    <scope>NUCLEOTIDE SEQUENCE</scope>
    <source>
        <strain evidence="1">PB745_02</strain>
        <tissue evidence="1">Gill</tissue>
    </source>
</reference>
<protein>
    <submittedName>
        <fullName evidence="1">Uncharacterized protein</fullName>
    </submittedName>
</protein>
<proteinExistence type="predicted"/>
<comment type="caution">
    <text evidence="1">The sequence shown here is derived from an EMBL/GenBank/DDBJ whole genome shotgun (WGS) entry which is preliminary data.</text>
</comment>
<keyword evidence="2" id="KW-1185">Reference proteome</keyword>
<evidence type="ECO:0000313" key="2">
    <source>
        <dbReference type="Proteomes" id="UP001292094"/>
    </source>
</evidence>
<dbReference type="Proteomes" id="UP001292094">
    <property type="component" value="Unassembled WGS sequence"/>
</dbReference>
<gene>
    <name evidence="1" type="ORF">Pmani_023758</name>
</gene>
<sequence>MYSTLHHNTKIFTQNAYTLTLPNFSSPYSIPTLLCLSSYFTLPLPCPTSSPCFTFNQQYAITLLHTLLHTLPHPASHPLPCLSHTLALTPPHTLACSLTFTLPHLSTTPSPCITHTLQPQPYLFIQCCYL</sequence>
<name>A0AAE1PBL5_9EUCA</name>
<organism evidence="1 2">
    <name type="scientific">Petrolisthes manimaculis</name>
    <dbReference type="NCBI Taxonomy" id="1843537"/>
    <lineage>
        <taxon>Eukaryota</taxon>
        <taxon>Metazoa</taxon>
        <taxon>Ecdysozoa</taxon>
        <taxon>Arthropoda</taxon>
        <taxon>Crustacea</taxon>
        <taxon>Multicrustacea</taxon>
        <taxon>Malacostraca</taxon>
        <taxon>Eumalacostraca</taxon>
        <taxon>Eucarida</taxon>
        <taxon>Decapoda</taxon>
        <taxon>Pleocyemata</taxon>
        <taxon>Anomura</taxon>
        <taxon>Galatheoidea</taxon>
        <taxon>Porcellanidae</taxon>
        <taxon>Petrolisthes</taxon>
    </lineage>
</organism>
<evidence type="ECO:0000313" key="1">
    <source>
        <dbReference type="EMBL" id="KAK4304285.1"/>
    </source>
</evidence>
<dbReference type="EMBL" id="JAWZYT010002451">
    <property type="protein sequence ID" value="KAK4304285.1"/>
    <property type="molecule type" value="Genomic_DNA"/>
</dbReference>
<dbReference type="AlphaFoldDB" id="A0AAE1PBL5"/>
<accession>A0AAE1PBL5</accession>